<evidence type="ECO:0000259" key="11">
    <source>
        <dbReference type="Pfam" id="PF00551"/>
    </source>
</evidence>
<dbReference type="Proteomes" id="UP001596175">
    <property type="component" value="Unassembled WGS sequence"/>
</dbReference>
<evidence type="ECO:0000256" key="4">
    <source>
        <dbReference type="ARBA" id="ARBA00022679"/>
    </source>
</evidence>
<comment type="similarity">
    <text evidence="2">Belongs to the Fmt family.</text>
</comment>
<gene>
    <name evidence="13" type="ORF">ACFPK1_09710</name>
</gene>
<protein>
    <recommendedName>
        <fullName evidence="3">phosphoribosylglycinamide formyltransferase 1</fullName>
        <ecNumber evidence="3">2.1.2.2</ecNumber>
    </recommendedName>
    <alternativeName>
        <fullName evidence="9">5'-phosphoribosylglycinamide transformylase</fullName>
    </alternativeName>
    <alternativeName>
        <fullName evidence="8">GAR transformylase</fullName>
    </alternativeName>
</protein>
<name>A0ABV9ZB57_9PSEU</name>
<dbReference type="Pfam" id="PF00551">
    <property type="entry name" value="Formyl_trans_N"/>
    <property type="match status" value="1"/>
</dbReference>
<evidence type="ECO:0000256" key="2">
    <source>
        <dbReference type="ARBA" id="ARBA00010699"/>
    </source>
</evidence>
<reference evidence="14" key="1">
    <citation type="journal article" date="2019" name="Int. J. Syst. Evol. Microbiol.">
        <title>The Global Catalogue of Microorganisms (GCM) 10K type strain sequencing project: providing services to taxonomists for standard genome sequencing and annotation.</title>
        <authorList>
            <consortium name="The Broad Institute Genomics Platform"/>
            <consortium name="The Broad Institute Genome Sequencing Center for Infectious Disease"/>
            <person name="Wu L."/>
            <person name="Ma J."/>
        </authorList>
    </citation>
    <scope>NUCLEOTIDE SEQUENCE [LARGE SCALE GENOMIC DNA]</scope>
    <source>
        <strain evidence="14">XZYJ18</strain>
    </source>
</reference>
<feature type="domain" description="Formyl transferase C-terminal" evidence="12">
    <location>
        <begin position="198"/>
        <end position="283"/>
    </location>
</feature>
<dbReference type="InterPro" id="IPR044135">
    <property type="entry name" value="Met-tRNA-FMT_C"/>
</dbReference>
<keyword evidence="4 13" id="KW-0808">Transferase</keyword>
<keyword evidence="5" id="KW-0658">Purine biosynthesis</keyword>
<dbReference type="SUPFAM" id="SSF53328">
    <property type="entry name" value="Formyltransferase"/>
    <property type="match status" value="1"/>
</dbReference>
<evidence type="ECO:0000256" key="10">
    <source>
        <dbReference type="ARBA" id="ARBA00047664"/>
    </source>
</evidence>
<evidence type="ECO:0000259" key="12">
    <source>
        <dbReference type="Pfam" id="PF02911"/>
    </source>
</evidence>
<feature type="domain" description="Formyl transferase N-terminal" evidence="11">
    <location>
        <begin position="52"/>
        <end position="165"/>
    </location>
</feature>
<organism evidence="13 14">
    <name type="scientific">Actinomycetospora rhizophila</name>
    <dbReference type="NCBI Taxonomy" id="1416876"/>
    <lineage>
        <taxon>Bacteria</taxon>
        <taxon>Bacillati</taxon>
        <taxon>Actinomycetota</taxon>
        <taxon>Actinomycetes</taxon>
        <taxon>Pseudonocardiales</taxon>
        <taxon>Pseudonocardiaceae</taxon>
        <taxon>Actinomycetospora</taxon>
    </lineage>
</organism>
<dbReference type="GO" id="GO:0004479">
    <property type="term" value="F:methionyl-tRNA formyltransferase activity"/>
    <property type="evidence" value="ECO:0007669"/>
    <property type="project" value="UniProtKB-EC"/>
</dbReference>
<evidence type="ECO:0000256" key="6">
    <source>
        <dbReference type="ARBA" id="ARBA00022917"/>
    </source>
</evidence>
<sequence>MEVALVAEEAAGVRTLQRIARSDHRLRMVLTASRPDEGGVAAAAAELGVPTVPADRVRDPALADQLRDAGIDVLLNVHSLHLVRPEVLAAPRVGAFNLHPGPLPEVAGLNAPSWAVARGHAEHGVTLHWMEAGIDTGDVVDQIRFPVTADDTALTVSVRCVARGQELVDRLLAHLDAGAVPRHPQDLAARRYFGREVPHDGRIPWSKPAREVLDFVRACDYGPYPSPWGIPTTRRHDADLGVVRLAATGRACPGRSPGEVDDDDEGPVVATADEWVRPRRLVASGRGCDPATVLRAGDRLS</sequence>
<dbReference type="PANTHER" id="PTHR43369:SF2">
    <property type="entry name" value="PHOSPHORIBOSYLGLYCINAMIDE FORMYLTRANSFERASE"/>
    <property type="match status" value="1"/>
</dbReference>
<comment type="pathway">
    <text evidence="1">Purine metabolism; IMP biosynthesis via de novo pathway; N(2)-formyl-N(1)-(5-phospho-D-ribosyl)glycinamide from N(1)-(5-phospho-D-ribosyl)glycinamide (10-formyl THF route): step 1/1.</text>
</comment>
<dbReference type="RefSeq" id="WP_378020713.1">
    <property type="nucleotide sequence ID" value="NZ_JBHSKG010000004.1"/>
</dbReference>
<evidence type="ECO:0000256" key="9">
    <source>
        <dbReference type="ARBA" id="ARBA00041682"/>
    </source>
</evidence>
<dbReference type="EC" id="2.1.2.2" evidence="3"/>
<dbReference type="InterPro" id="IPR002376">
    <property type="entry name" value="Formyl_transf_N"/>
</dbReference>
<dbReference type="SUPFAM" id="SSF50486">
    <property type="entry name" value="FMT C-terminal domain-like"/>
    <property type="match status" value="1"/>
</dbReference>
<dbReference type="PROSITE" id="PS00373">
    <property type="entry name" value="GART"/>
    <property type="match status" value="1"/>
</dbReference>
<proteinExistence type="inferred from homology"/>
<evidence type="ECO:0000256" key="3">
    <source>
        <dbReference type="ARBA" id="ARBA00012254"/>
    </source>
</evidence>
<evidence type="ECO:0000256" key="8">
    <source>
        <dbReference type="ARBA" id="ARBA00041324"/>
    </source>
</evidence>
<evidence type="ECO:0000313" key="13">
    <source>
        <dbReference type="EMBL" id="MFC5138505.1"/>
    </source>
</evidence>
<evidence type="ECO:0000256" key="1">
    <source>
        <dbReference type="ARBA" id="ARBA00005054"/>
    </source>
</evidence>
<keyword evidence="6" id="KW-0648">Protein biosynthesis</keyword>
<comment type="similarity">
    <text evidence="7">Belongs to the GART family.</text>
</comment>
<evidence type="ECO:0000256" key="7">
    <source>
        <dbReference type="ARBA" id="ARBA00038440"/>
    </source>
</evidence>
<evidence type="ECO:0000256" key="5">
    <source>
        <dbReference type="ARBA" id="ARBA00022755"/>
    </source>
</evidence>
<accession>A0ABV9ZB57</accession>
<evidence type="ECO:0000313" key="14">
    <source>
        <dbReference type="Proteomes" id="UP001596175"/>
    </source>
</evidence>
<dbReference type="CDD" id="cd08704">
    <property type="entry name" value="Met_tRNA_FMT_C"/>
    <property type="match status" value="1"/>
</dbReference>
<dbReference type="EMBL" id="JBHSKG010000004">
    <property type="protein sequence ID" value="MFC5138505.1"/>
    <property type="molecule type" value="Genomic_DNA"/>
</dbReference>
<dbReference type="Gene3D" id="3.40.50.12230">
    <property type="match status" value="1"/>
</dbReference>
<comment type="catalytic activity">
    <reaction evidence="10">
        <text>N(1)-(5-phospho-beta-D-ribosyl)glycinamide + (6R)-10-formyltetrahydrofolate = N(2)-formyl-N(1)-(5-phospho-beta-D-ribosyl)glycinamide + (6S)-5,6,7,8-tetrahydrofolate + H(+)</text>
        <dbReference type="Rhea" id="RHEA:15053"/>
        <dbReference type="ChEBI" id="CHEBI:15378"/>
        <dbReference type="ChEBI" id="CHEBI:57453"/>
        <dbReference type="ChEBI" id="CHEBI:143788"/>
        <dbReference type="ChEBI" id="CHEBI:147286"/>
        <dbReference type="ChEBI" id="CHEBI:195366"/>
        <dbReference type="EC" id="2.1.2.2"/>
    </reaction>
</comment>
<dbReference type="PANTHER" id="PTHR43369">
    <property type="entry name" value="PHOSPHORIBOSYLGLYCINAMIDE FORMYLTRANSFERASE"/>
    <property type="match status" value="1"/>
</dbReference>
<comment type="caution">
    <text evidence="13">The sequence shown here is derived from an EMBL/GenBank/DDBJ whole genome shotgun (WGS) entry which is preliminary data.</text>
</comment>
<dbReference type="InterPro" id="IPR036477">
    <property type="entry name" value="Formyl_transf_N_sf"/>
</dbReference>
<dbReference type="Pfam" id="PF02911">
    <property type="entry name" value="Formyl_trans_C"/>
    <property type="match status" value="1"/>
</dbReference>
<keyword evidence="14" id="KW-1185">Reference proteome</keyword>
<dbReference type="InterPro" id="IPR001555">
    <property type="entry name" value="GART_AS"/>
</dbReference>
<dbReference type="InterPro" id="IPR011034">
    <property type="entry name" value="Formyl_transferase-like_C_sf"/>
</dbReference>
<dbReference type="InterPro" id="IPR005793">
    <property type="entry name" value="Formyl_trans_C"/>
</dbReference>